<keyword evidence="7" id="KW-1185">Reference proteome</keyword>
<dbReference type="InterPro" id="IPR005471">
    <property type="entry name" value="Tscrpt_reg_IclR_N"/>
</dbReference>
<dbReference type="InterPro" id="IPR014757">
    <property type="entry name" value="Tscrpt_reg_IclR_C"/>
</dbReference>
<proteinExistence type="predicted"/>
<organism evidence="6 7">
    <name type="scientific">Fulvitalea axinellae</name>
    <dbReference type="NCBI Taxonomy" id="1182444"/>
    <lineage>
        <taxon>Bacteria</taxon>
        <taxon>Pseudomonadati</taxon>
        <taxon>Bacteroidota</taxon>
        <taxon>Cytophagia</taxon>
        <taxon>Cytophagales</taxon>
        <taxon>Persicobacteraceae</taxon>
        <taxon>Fulvitalea</taxon>
    </lineage>
</organism>
<dbReference type="SUPFAM" id="SSF46785">
    <property type="entry name" value="Winged helix' DNA-binding domain"/>
    <property type="match status" value="1"/>
</dbReference>
<dbReference type="GO" id="GO:0045892">
    <property type="term" value="P:negative regulation of DNA-templated transcription"/>
    <property type="evidence" value="ECO:0007669"/>
    <property type="project" value="TreeGrafter"/>
</dbReference>
<keyword evidence="3" id="KW-0804">Transcription</keyword>
<dbReference type="InterPro" id="IPR029016">
    <property type="entry name" value="GAF-like_dom_sf"/>
</dbReference>
<dbReference type="PROSITE" id="PS51077">
    <property type="entry name" value="HTH_ICLR"/>
    <property type="match status" value="1"/>
</dbReference>
<dbReference type="Pfam" id="PF09339">
    <property type="entry name" value="HTH_IclR"/>
    <property type="match status" value="1"/>
</dbReference>
<dbReference type="Pfam" id="PF01614">
    <property type="entry name" value="IclR_C"/>
    <property type="match status" value="1"/>
</dbReference>
<dbReference type="PROSITE" id="PS51078">
    <property type="entry name" value="ICLR_ED"/>
    <property type="match status" value="1"/>
</dbReference>
<evidence type="ECO:0000313" key="6">
    <source>
        <dbReference type="EMBL" id="BDD09088.1"/>
    </source>
</evidence>
<feature type="domain" description="IclR-ED" evidence="5">
    <location>
        <begin position="125"/>
        <end position="308"/>
    </location>
</feature>
<dbReference type="Gene3D" id="3.30.450.40">
    <property type="match status" value="1"/>
</dbReference>
<dbReference type="Gene3D" id="1.10.10.10">
    <property type="entry name" value="Winged helix-like DNA-binding domain superfamily/Winged helix DNA-binding domain"/>
    <property type="match status" value="1"/>
</dbReference>
<dbReference type="InterPro" id="IPR050707">
    <property type="entry name" value="HTH_MetabolicPath_Reg"/>
</dbReference>
<feature type="domain" description="HTH iclR-type" evidence="4">
    <location>
        <begin position="62"/>
        <end position="124"/>
    </location>
</feature>
<evidence type="ECO:0000256" key="3">
    <source>
        <dbReference type="ARBA" id="ARBA00023163"/>
    </source>
</evidence>
<dbReference type="GO" id="GO:0003677">
    <property type="term" value="F:DNA binding"/>
    <property type="evidence" value="ECO:0007669"/>
    <property type="project" value="UniProtKB-KW"/>
</dbReference>
<evidence type="ECO:0000256" key="2">
    <source>
        <dbReference type="ARBA" id="ARBA00023125"/>
    </source>
</evidence>
<dbReference type="SMART" id="SM00346">
    <property type="entry name" value="HTH_ICLR"/>
    <property type="match status" value="1"/>
</dbReference>
<dbReference type="EMBL" id="AP025314">
    <property type="protein sequence ID" value="BDD09088.1"/>
    <property type="molecule type" value="Genomic_DNA"/>
</dbReference>
<dbReference type="PANTHER" id="PTHR30136">
    <property type="entry name" value="HELIX-TURN-HELIX TRANSCRIPTIONAL REGULATOR, ICLR FAMILY"/>
    <property type="match status" value="1"/>
</dbReference>
<reference evidence="6 7" key="1">
    <citation type="submission" date="2021-12" db="EMBL/GenBank/DDBJ databases">
        <title>Genome sequencing of bacteria with rrn-lacking chromosome and rrn-plasmid.</title>
        <authorList>
            <person name="Anda M."/>
            <person name="Iwasaki W."/>
        </authorList>
    </citation>
    <scope>NUCLEOTIDE SEQUENCE [LARGE SCALE GENOMIC DNA]</scope>
    <source>
        <strain evidence="6 7">DSM 100852</strain>
    </source>
</reference>
<dbReference type="InterPro" id="IPR036388">
    <property type="entry name" value="WH-like_DNA-bd_sf"/>
</dbReference>
<evidence type="ECO:0000259" key="4">
    <source>
        <dbReference type="PROSITE" id="PS51077"/>
    </source>
</evidence>
<dbReference type="GO" id="GO:0003700">
    <property type="term" value="F:DNA-binding transcription factor activity"/>
    <property type="evidence" value="ECO:0007669"/>
    <property type="project" value="TreeGrafter"/>
</dbReference>
<dbReference type="InterPro" id="IPR036390">
    <property type="entry name" value="WH_DNA-bd_sf"/>
</dbReference>
<dbReference type="SUPFAM" id="SSF55781">
    <property type="entry name" value="GAF domain-like"/>
    <property type="match status" value="1"/>
</dbReference>
<name>A0AAU9CGE4_9BACT</name>
<evidence type="ECO:0000259" key="5">
    <source>
        <dbReference type="PROSITE" id="PS51078"/>
    </source>
</evidence>
<dbReference type="KEGG" id="fax:FUAX_15200"/>
<accession>A0AAU9CGE4</accession>
<evidence type="ECO:0000313" key="7">
    <source>
        <dbReference type="Proteomes" id="UP001348817"/>
    </source>
</evidence>
<dbReference type="PANTHER" id="PTHR30136:SF24">
    <property type="entry name" value="HTH-TYPE TRANSCRIPTIONAL REPRESSOR ALLR"/>
    <property type="match status" value="1"/>
</dbReference>
<keyword evidence="2" id="KW-0238">DNA-binding</keyword>
<keyword evidence="1" id="KW-0805">Transcription regulation</keyword>
<sequence length="316" mass="36137">MYVCLLPEMVFKNDFWTLINLRLVINLKFVSRPGLPKLRLCETIYFKTEKKNMPELDKKYIAPNLTKAVQVINFLTNQPAGATVQELTDSLDVAKTTIFRICYTLKHEGFFLQDDITGKFSLSRKFLQVGLASIGEESLMAKALPVMERIRDEFHETVLLGVLMNNEVSLMDQVMGDHPFTFFLKPRRSFVLHASAPGKVFLANLPEERYEDLVNGLTLTKFNERTLCTKETLFPELHRIKEQGYSVDRAEEIDGVHCVASPIHNQHGQVIAVIWMTGPAFRIPESDFPKIGEFMKAECQKLSEKLGYTEKKPQTT</sequence>
<gene>
    <name evidence="6" type="ORF">FUAX_15200</name>
</gene>
<protein>
    <submittedName>
        <fullName evidence="6">IclR family transcriptional regulator</fullName>
    </submittedName>
</protein>
<dbReference type="AlphaFoldDB" id="A0AAU9CGE4"/>
<evidence type="ECO:0000256" key="1">
    <source>
        <dbReference type="ARBA" id="ARBA00023015"/>
    </source>
</evidence>
<dbReference type="Proteomes" id="UP001348817">
    <property type="component" value="Chromosome"/>
</dbReference>